<dbReference type="CDD" id="cd00829">
    <property type="entry name" value="SCP-x_thiolase"/>
    <property type="match status" value="1"/>
</dbReference>
<comment type="similarity">
    <text evidence="1">Belongs to the thiolase-like superfamily. Thiolase family.</text>
</comment>
<dbReference type="PANTHER" id="PTHR42870">
    <property type="entry name" value="ACETYL-COA C-ACETYLTRANSFERASE"/>
    <property type="match status" value="1"/>
</dbReference>
<evidence type="ECO:0000256" key="3">
    <source>
        <dbReference type="ARBA" id="ARBA00023229"/>
    </source>
</evidence>
<dbReference type="PIRSF" id="PIRSF000429">
    <property type="entry name" value="Ac-CoA_Ac_transf"/>
    <property type="match status" value="1"/>
</dbReference>
<evidence type="ECO:0000259" key="5">
    <source>
        <dbReference type="Pfam" id="PF02803"/>
    </source>
</evidence>
<dbReference type="Pfam" id="PF02803">
    <property type="entry name" value="Thiolase_C"/>
    <property type="match status" value="1"/>
</dbReference>
<reference evidence="6" key="1">
    <citation type="journal article" date="2020" name="mSystems">
        <title>Genome- and Community-Level Interaction Insights into Carbon Utilization and Element Cycling Functions of Hydrothermarchaeota in Hydrothermal Sediment.</title>
        <authorList>
            <person name="Zhou Z."/>
            <person name="Liu Y."/>
            <person name="Xu W."/>
            <person name="Pan J."/>
            <person name="Luo Z.H."/>
            <person name="Li M."/>
        </authorList>
    </citation>
    <scope>NUCLEOTIDE SEQUENCE [LARGE SCALE GENOMIC DNA]</scope>
    <source>
        <strain evidence="6">SpSt-1074</strain>
    </source>
</reference>
<dbReference type="GO" id="GO:0008299">
    <property type="term" value="P:isoprenoid biosynthetic process"/>
    <property type="evidence" value="ECO:0007669"/>
    <property type="project" value="UniProtKB-KW"/>
</dbReference>
<dbReference type="GO" id="GO:0016747">
    <property type="term" value="F:acyltransferase activity, transferring groups other than amino-acyl groups"/>
    <property type="evidence" value="ECO:0007669"/>
    <property type="project" value="InterPro"/>
</dbReference>
<name>A0A7J3VUK3_CALS0</name>
<dbReference type="InterPro" id="IPR020617">
    <property type="entry name" value="Thiolase_C"/>
</dbReference>
<accession>A0A7J3VUK3</accession>
<dbReference type="PANTHER" id="PTHR42870:SF6">
    <property type="entry name" value="ACETYL-COA C-ACYLTRANSFERASE"/>
    <property type="match status" value="1"/>
</dbReference>
<evidence type="ECO:0000313" key="6">
    <source>
        <dbReference type="EMBL" id="HHM44624.1"/>
    </source>
</evidence>
<keyword evidence="2" id="KW-0808">Transferase</keyword>
<gene>
    <name evidence="6" type="ORF">ENM31_04945</name>
</gene>
<comment type="caution">
    <text evidence="6">The sequence shown here is derived from an EMBL/GenBank/DDBJ whole genome shotgun (WGS) entry which is preliminary data.</text>
</comment>
<evidence type="ECO:0000256" key="1">
    <source>
        <dbReference type="ARBA" id="ARBA00010982"/>
    </source>
</evidence>
<dbReference type="EMBL" id="DRXH01000170">
    <property type="protein sequence ID" value="HHM44624.1"/>
    <property type="molecule type" value="Genomic_DNA"/>
</dbReference>
<keyword evidence="4" id="KW-0012">Acyltransferase</keyword>
<evidence type="ECO:0000256" key="2">
    <source>
        <dbReference type="ARBA" id="ARBA00022679"/>
    </source>
</evidence>
<organism evidence="6">
    <name type="scientific">Caldiarchaeum subterraneum</name>
    <dbReference type="NCBI Taxonomy" id="311458"/>
    <lineage>
        <taxon>Archaea</taxon>
        <taxon>Nitrososphaerota</taxon>
        <taxon>Candidatus Caldarchaeales</taxon>
        <taxon>Candidatus Caldarchaeaceae</taxon>
        <taxon>Candidatus Caldarchaeum</taxon>
    </lineage>
</organism>
<proteinExistence type="inferred from homology"/>
<dbReference type="InterPro" id="IPR016039">
    <property type="entry name" value="Thiolase-like"/>
</dbReference>
<keyword evidence="3" id="KW-0414">Isoprene biosynthesis</keyword>
<protein>
    <recommendedName>
        <fullName evidence="5">Thiolase C-terminal domain-containing protein</fullName>
    </recommendedName>
</protein>
<dbReference type="Gene3D" id="3.40.47.10">
    <property type="match status" value="1"/>
</dbReference>
<dbReference type="AlphaFoldDB" id="A0A7J3VUK3"/>
<feature type="domain" description="Thiolase C-terminal" evidence="5">
    <location>
        <begin position="258"/>
        <end position="350"/>
    </location>
</feature>
<dbReference type="InterPro" id="IPR002155">
    <property type="entry name" value="Thiolase"/>
</dbReference>
<evidence type="ECO:0000256" key="4">
    <source>
        <dbReference type="ARBA" id="ARBA00023315"/>
    </source>
</evidence>
<dbReference type="SUPFAM" id="SSF53901">
    <property type="entry name" value="Thiolase-like"/>
    <property type="match status" value="1"/>
</dbReference>
<sequence>MDVWVAGVGEIPCRKEYVDADFREMLYRAAVEAYADAEMDPSSVDGVVSSGIDFYEGISITDSYTPDQVGGRLKFNSLVSNDSLNAFIHGCMLIKTGRFKTILVAAYSKPSNILNYPEILLNSLDPHLLRPLCPPHYALAALDAQAFLHRTGGTGLDLTAVAAKNKRNAVANPSAAYGERKTVEELDRSETVSTPLKRVHVAPLADYAAVVILTNASRYGKVLVEGVGFSQGFQSTDLSSREWGRALWVRTAFEAAVKGSKPKSIDFVEVSEPFAHTELMILDELRLWDAPVVDSLRRGDFDEDALHPVNPSGGCIGMGYALNASGLQRVVQSVKLMESRGWRRCLAASLDGEIADGGSLVVLRRVG</sequence>